<comment type="caution">
    <text evidence="1">The sequence shown here is derived from an EMBL/GenBank/DDBJ whole genome shotgun (WGS) entry which is preliminary data.</text>
</comment>
<proteinExistence type="predicted"/>
<accession>A0A5N6KID3</accession>
<dbReference type="EMBL" id="VIGI01000002">
    <property type="protein sequence ID" value="KAB8303462.1"/>
    <property type="molecule type" value="Genomic_DNA"/>
</dbReference>
<name>A0A5N6KID3_MONLA</name>
<evidence type="ECO:0000313" key="2">
    <source>
        <dbReference type="Proteomes" id="UP000326757"/>
    </source>
</evidence>
<organism evidence="1 2">
    <name type="scientific">Monilinia laxa</name>
    <name type="common">Brown rot fungus</name>
    <name type="synonym">Sclerotinia laxa</name>
    <dbReference type="NCBI Taxonomy" id="61186"/>
    <lineage>
        <taxon>Eukaryota</taxon>
        <taxon>Fungi</taxon>
        <taxon>Dikarya</taxon>
        <taxon>Ascomycota</taxon>
        <taxon>Pezizomycotina</taxon>
        <taxon>Leotiomycetes</taxon>
        <taxon>Helotiales</taxon>
        <taxon>Sclerotiniaceae</taxon>
        <taxon>Monilinia</taxon>
    </lineage>
</organism>
<reference evidence="1 2" key="1">
    <citation type="submission" date="2019-06" db="EMBL/GenBank/DDBJ databases">
        <title>Genome Sequence of the Brown Rot Fungal Pathogen Monilinia laxa.</title>
        <authorList>
            <person name="De Miccolis Angelini R.M."/>
            <person name="Landi L."/>
            <person name="Abate D."/>
            <person name="Pollastro S."/>
            <person name="Romanazzi G."/>
            <person name="Faretra F."/>
        </authorList>
    </citation>
    <scope>NUCLEOTIDE SEQUENCE [LARGE SCALE GENOMIC DNA]</scope>
    <source>
        <strain evidence="1 2">Mlax316</strain>
    </source>
</reference>
<gene>
    <name evidence="1" type="ORF">EYC80_004883</name>
</gene>
<keyword evidence="2" id="KW-1185">Reference proteome</keyword>
<dbReference type="Proteomes" id="UP000326757">
    <property type="component" value="Unassembled WGS sequence"/>
</dbReference>
<sequence length="91" mass="10571">MGKFCIIEARVERLLAGVVINVEGKLASYIQYNDTNRNRIYLADCICINMFVNANTMVGKNKQGENCLWPRWPFNFAQTFCQHNKHFQPIT</sequence>
<protein>
    <submittedName>
        <fullName evidence="1">Uncharacterized protein</fullName>
    </submittedName>
</protein>
<dbReference type="AlphaFoldDB" id="A0A5N6KID3"/>
<evidence type="ECO:0000313" key="1">
    <source>
        <dbReference type="EMBL" id="KAB8303462.1"/>
    </source>
</evidence>